<feature type="domain" description="Homing endonuclease LAGLIDADG" evidence="1">
    <location>
        <begin position="12"/>
        <end position="75"/>
    </location>
</feature>
<dbReference type="SUPFAM" id="SSF55608">
    <property type="entry name" value="Homing endonucleases"/>
    <property type="match status" value="1"/>
</dbReference>
<dbReference type="EMBL" id="JAFKCZ010000001">
    <property type="protein sequence ID" value="MBN7795089.1"/>
    <property type="molecule type" value="Genomic_DNA"/>
</dbReference>
<name>A0A939IH92_9GAMM</name>
<dbReference type="InterPro" id="IPR027434">
    <property type="entry name" value="Homing_endonucl"/>
</dbReference>
<keyword evidence="2" id="KW-0540">Nuclease</keyword>
<evidence type="ECO:0000259" key="1">
    <source>
        <dbReference type="Pfam" id="PF14528"/>
    </source>
</evidence>
<protein>
    <submittedName>
        <fullName evidence="2">LAGLIDADG family homing endonuclease</fullName>
    </submittedName>
</protein>
<dbReference type="InterPro" id="IPR004860">
    <property type="entry name" value="LAGLIDADG_dom"/>
</dbReference>
<dbReference type="RefSeq" id="WP_206558532.1">
    <property type="nucleotide sequence ID" value="NZ_JAFKCZ010000001.1"/>
</dbReference>
<keyword evidence="3" id="KW-1185">Reference proteome</keyword>
<evidence type="ECO:0000313" key="3">
    <source>
        <dbReference type="Proteomes" id="UP000664303"/>
    </source>
</evidence>
<reference evidence="2" key="1">
    <citation type="submission" date="2021-02" db="EMBL/GenBank/DDBJ databases">
        <title>PHA producing bacteria isolated from coastal sediment in Guangdong, Shenzhen.</title>
        <authorList>
            <person name="Zheng W."/>
            <person name="Yu S."/>
            <person name="Huang Y."/>
        </authorList>
    </citation>
    <scope>NUCLEOTIDE SEQUENCE</scope>
    <source>
        <strain evidence="2">TN14-10</strain>
    </source>
</reference>
<dbReference type="AlphaFoldDB" id="A0A939IH92"/>
<comment type="caution">
    <text evidence="2">The sequence shown here is derived from an EMBL/GenBank/DDBJ whole genome shotgun (WGS) entry which is preliminary data.</text>
</comment>
<accession>A0A939IH92</accession>
<evidence type="ECO:0000313" key="2">
    <source>
        <dbReference type="EMBL" id="MBN7795089.1"/>
    </source>
</evidence>
<gene>
    <name evidence="2" type="ORF">JYP50_00705</name>
</gene>
<keyword evidence="2" id="KW-0255">Endonuclease</keyword>
<sequence length="148" mass="16644">MTTYKRAQTLSDTEAAYIAGLVDGEGTITLTRKHRNENRQLALTISSTERGMLDFVLARTGVGKITNKRRSKAHHQDSFAYAVYNRQALQLIRQIGPYLLSYKSARCALILSEYIKLTPRNGKYSPSVKAARERFETSLLAIKPATHI</sequence>
<dbReference type="Pfam" id="PF14528">
    <property type="entry name" value="LAGLIDADG_3"/>
    <property type="match status" value="1"/>
</dbReference>
<proteinExistence type="predicted"/>
<keyword evidence="2" id="KW-0378">Hydrolase</keyword>
<organism evidence="2 3">
    <name type="scientific">Parahaliea mediterranea</name>
    <dbReference type="NCBI Taxonomy" id="651086"/>
    <lineage>
        <taxon>Bacteria</taxon>
        <taxon>Pseudomonadati</taxon>
        <taxon>Pseudomonadota</taxon>
        <taxon>Gammaproteobacteria</taxon>
        <taxon>Cellvibrionales</taxon>
        <taxon>Halieaceae</taxon>
        <taxon>Parahaliea</taxon>
    </lineage>
</organism>
<dbReference type="Gene3D" id="3.10.28.10">
    <property type="entry name" value="Homing endonucleases"/>
    <property type="match status" value="1"/>
</dbReference>
<dbReference type="Proteomes" id="UP000664303">
    <property type="component" value="Unassembled WGS sequence"/>
</dbReference>
<dbReference type="GO" id="GO:0004519">
    <property type="term" value="F:endonuclease activity"/>
    <property type="evidence" value="ECO:0007669"/>
    <property type="project" value="UniProtKB-KW"/>
</dbReference>